<evidence type="ECO:0000256" key="1">
    <source>
        <dbReference type="SAM" id="MobiDB-lite"/>
    </source>
</evidence>
<feature type="non-terminal residue" evidence="2">
    <location>
        <position position="107"/>
    </location>
</feature>
<name>A0A6J4JHN4_9PROT</name>
<accession>A0A6J4JHN4</accession>
<feature type="compositionally biased region" description="Low complexity" evidence="1">
    <location>
        <begin position="1"/>
        <end position="10"/>
    </location>
</feature>
<dbReference type="AlphaFoldDB" id="A0A6J4JHN4"/>
<feature type="non-terminal residue" evidence="2">
    <location>
        <position position="1"/>
    </location>
</feature>
<feature type="region of interest" description="Disordered" evidence="1">
    <location>
        <begin position="1"/>
        <end position="82"/>
    </location>
</feature>
<organism evidence="2">
    <name type="scientific">uncultured Acetobacteraceae bacterium</name>
    <dbReference type="NCBI Taxonomy" id="169975"/>
    <lineage>
        <taxon>Bacteria</taxon>
        <taxon>Pseudomonadati</taxon>
        <taxon>Pseudomonadota</taxon>
        <taxon>Alphaproteobacteria</taxon>
        <taxon>Acetobacterales</taxon>
        <taxon>Acetobacteraceae</taxon>
        <taxon>environmental samples</taxon>
    </lineage>
</organism>
<evidence type="ECO:0000313" key="2">
    <source>
        <dbReference type="EMBL" id="CAA9276554.1"/>
    </source>
</evidence>
<sequence>AGAAPLGAVARRARPGRRDAAAAAGQARRRDPAPCAPRHGVDPRARGRLRGRDGALRAGGSRRGRGGGQPPAGGRGAGGLRLPGRCRGVSAFWRPAQPAVRDRPGDL</sequence>
<feature type="compositionally biased region" description="Basic and acidic residues" evidence="1">
    <location>
        <begin position="39"/>
        <end position="55"/>
    </location>
</feature>
<protein>
    <submittedName>
        <fullName evidence="2">Uncharacterized protein</fullName>
    </submittedName>
</protein>
<feature type="compositionally biased region" description="Gly residues" evidence="1">
    <location>
        <begin position="66"/>
        <end position="81"/>
    </location>
</feature>
<gene>
    <name evidence="2" type="ORF">AVDCRST_MAG04-3428</name>
</gene>
<dbReference type="EMBL" id="CADCTL010000252">
    <property type="protein sequence ID" value="CAA9276554.1"/>
    <property type="molecule type" value="Genomic_DNA"/>
</dbReference>
<reference evidence="2" key="1">
    <citation type="submission" date="2020-02" db="EMBL/GenBank/DDBJ databases">
        <authorList>
            <person name="Meier V. D."/>
        </authorList>
    </citation>
    <scope>NUCLEOTIDE SEQUENCE</scope>
    <source>
        <strain evidence="2">AVDCRST_MAG04</strain>
    </source>
</reference>
<proteinExistence type="predicted"/>